<proteinExistence type="predicted"/>
<evidence type="ECO:0000313" key="4">
    <source>
        <dbReference type="Proteomes" id="UP001151760"/>
    </source>
</evidence>
<evidence type="ECO:0000256" key="2">
    <source>
        <dbReference type="SAM" id="MobiDB-lite"/>
    </source>
</evidence>
<feature type="region of interest" description="Disordered" evidence="2">
    <location>
        <begin position="224"/>
        <end position="247"/>
    </location>
</feature>
<dbReference type="Proteomes" id="UP001151760">
    <property type="component" value="Unassembled WGS sequence"/>
</dbReference>
<evidence type="ECO:0000313" key="3">
    <source>
        <dbReference type="EMBL" id="GJT14991.1"/>
    </source>
</evidence>
<protein>
    <submittedName>
        <fullName evidence="3">Uncharacterized protein</fullName>
    </submittedName>
</protein>
<name>A0ABQ5BJI6_9ASTR</name>
<accession>A0ABQ5BJI6</accession>
<keyword evidence="1" id="KW-0175">Coiled coil</keyword>
<feature type="coiled-coil region" evidence="1">
    <location>
        <begin position="61"/>
        <end position="117"/>
    </location>
</feature>
<sequence length="276" mass="32810">MKEDTSMCDLIEENYVYGYHRGYHDQNSRHSYSYQNCNPNRHHPYPPNRMPYPYQYFELPKTSLEEMMREWMARKMEANERMKDQVVEFERKINQGLRNCQAIIENLERQFEFLDKKIFHNKSLPRNTHTKPRHEFVYKPLSNQNENDKGDVKAIEEDVTQPIPTMPNLNLISFNSPTLSPYLKDCTVHIPYSNTKMFADDVLTNHVGGEEFKSIGGVGTGEMTKKKIEKDDDDVPKEPNKEWKLSEKVDPHNKDIYHYFWHPTEIPHLNRIIKES</sequence>
<evidence type="ECO:0000256" key="1">
    <source>
        <dbReference type="SAM" id="Coils"/>
    </source>
</evidence>
<comment type="caution">
    <text evidence="3">The sequence shown here is derived from an EMBL/GenBank/DDBJ whole genome shotgun (WGS) entry which is preliminary data.</text>
</comment>
<organism evidence="3 4">
    <name type="scientific">Tanacetum coccineum</name>
    <dbReference type="NCBI Taxonomy" id="301880"/>
    <lineage>
        <taxon>Eukaryota</taxon>
        <taxon>Viridiplantae</taxon>
        <taxon>Streptophyta</taxon>
        <taxon>Embryophyta</taxon>
        <taxon>Tracheophyta</taxon>
        <taxon>Spermatophyta</taxon>
        <taxon>Magnoliopsida</taxon>
        <taxon>eudicotyledons</taxon>
        <taxon>Gunneridae</taxon>
        <taxon>Pentapetalae</taxon>
        <taxon>asterids</taxon>
        <taxon>campanulids</taxon>
        <taxon>Asterales</taxon>
        <taxon>Asteraceae</taxon>
        <taxon>Asteroideae</taxon>
        <taxon>Anthemideae</taxon>
        <taxon>Anthemidinae</taxon>
        <taxon>Tanacetum</taxon>
    </lineage>
</organism>
<gene>
    <name evidence="3" type="ORF">Tco_0873697</name>
</gene>
<keyword evidence="4" id="KW-1185">Reference proteome</keyword>
<dbReference type="EMBL" id="BQNB010013361">
    <property type="protein sequence ID" value="GJT14991.1"/>
    <property type="molecule type" value="Genomic_DNA"/>
</dbReference>
<reference evidence="3" key="1">
    <citation type="journal article" date="2022" name="Int. J. Mol. Sci.">
        <title>Draft Genome of Tanacetum Coccineum: Genomic Comparison of Closely Related Tanacetum-Family Plants.</title>
        <authorList>
            <person name="Yamashiro T."/>
            <person name="Shiraishi A."/>
            <person name="Nakayama K."/>
            <person name="Satake H."/>
        </authorList>
    </citation>
    <scope>NUCLEOTIDE SEQUENCE</scope>
</reference>
<reference evidence="3" key="2">
    <citation type="submission" date="2022-01" db="EMBL/GenBank/DDBJ databases">
        <authorList>
            <person name="Yamashiro T."/>
            <person name="Shiraishi A."/>
            <person name="Satake H."/>
            <person name="Nakayama K."/>
        </authorList>
    </citation>
    <scope>NUCLEOTIDE SEQUENCE</scope>
</reference>